<dbReference type="Proteomes" id="UP000011518">
    <property type="component" value="Unassembled WGS sequence"/>
</dbReference>
<evidence type="ECO:0000259" key="1">
    <source>
        <dbReference type="Pfam" id="PF15057"/>
    </source>
</evidence>
<dbReference type="Pfam" id="PF15057">
    <property type="entry name" value="DUF4537"/>
    <property type="match status" value="1"/>
</dbReference>
<name>L8YE48_TUPCH</name>
<feature type="domain" description="DUF4537" evidence="1">
    <location>
        <begin position="63"/>
        <end position="176"/>
    </location>
</feature>
<gene>
    <name evidence="2" type="ORF">TREES_T100013647</name>
</gene>
<sequence>MDSSARPKYCSVATALKAPGCDPAVPPWDLSFTCPFALQAPRYTRHNLFPRPILSVSYPQLERQGTLLVEFEAPLDAGSKLPSQRQSVVLKEDVIQLSSSMEYSLRPGDKVLAPWEPDRQRYGPGTVLLGLEMAGTQRASEEEEITVHFWNGKTGRVPRTGAQWVPPPIWKRAVERLHKPSTREHPDPFLCGPYCPLLGTIHGCVTTGLPLGTPFLGPPCYPYSCSQFLCQGCLCCCPWAGSTWWPLTWTSEVTARELPESELKSTAWLLPLEGPKEEKAAVRAPVAISFSSSSSSSSEDDLENELEMGLPQRLMVDSMVNTDPILPEESPRQSGFCRPEWRYWRRNGPEPHPGKPGSLKAWVCLPPWG</sequence>
<protein>
    <recommendedName>
        <fullName evidence="1">DUF4537 domain-containing protein</fullName>
    </recommendedName>
</protein>
<evidence type="ECO:0000313" key="2">
    <source>
        <dbReference type="EMBL" id="ELV13374.1"/>
    </source>
</evidence>
<dbReference type="PANTHER" id="PTHR14343:SF3">
    <property type="entry name" value="SIMILAR TO PREDICTED GENE ICRFP703B1614Q5.5"/>
    <property type="match status" value="1"/>
</dbReference>
<dbReference type="InParanoid" id="L8YE48"/>
<accession>L8YE48</accession>
<dbReference type="AlphaFoldDB" id="L8YE48"/>
<dbReference type="FunCoup" id="L8YE48">
    <property type="interactions" value="4"/>
</dbReference>
<proteinExistence type="predicted"/>
<organism evidence="2 3">
    <name type="scientific">Tupaia chinensis</name>
    <name type="common">Chinese tree shrew</name>
    <name type="synonym">Tupaia belangeri chinensis</name>
    <dbReference type="NCBI Taxonomy" id="246437"/>
    <lineage>
        <taxon>Eukaryota</taxon>
        <taxon>Metazoa</taxon>
        <taxon>Chordata</taxon>
        <taxon>Craniata</taxon>
        <taxon>Vertebrata</taxon>
        <taxon>Euteleostomi</taxon>
        <taxon>Mammalia</taxon>
        <taxon>Eutheria</taxon>
        <taxon>Euarchontoglires</taxon>
        <taxon>Scandentia</taxon>
        <taxon>Tupaiidae</taxon>
        <taxon>Tupaia</taxon>
    </lineage>
</organism>
<dbReference type="PANTHER" id="PTHR14343">
    <property type="entry name" value="VWFA DOMAIN-CONTAINING PROTEIN"/>
    <property type="match status" value="1"/>
</dbReference>
<evidence type="ECO:0000313" key="3">
    <source>
        <dbReference type="Proteomes" id="UP000011518"/>
    </source>
</evidence>
<keyword evidence="3" id="KW-1185">Reference proteome</keyword>
<dbReference type="EMBL" id="KB361975">
    <property type="protein sequence ID" value="ELV13374.1"/>
    <property type="molecule type" value="Genomic_DNA"/>
</dbReference>
<dbReference type="InterPro" id="IPR032770">
    <property type="entry name" value="DUF4537"/>
</dbReference>
<reference evidence="3" key="2">
    <citation type="journal article" date="2013" name="Nat. Commun.">
        <title>Genome of the Chinese tree shrew.</title>
        <authorList>
            <person name="Fan Y."/>
            <person name="Huang Z.Y."/>
            <person name="Cao C.C."/>
            <person name="Chen C.S."/>
            <person name="Chen Y.X."/>
            <person name="Fan D.D."/>
            <person name="He J."/>
            <person name="Hou H.L."/>
            <person name="Hu L."/>
            <person name="Hu X.T."/>
            <person name="Jiang X.T."/>
            <person name="Lai R."/>
            <person name="Lang Y.S."/>
            <person name="Liang B."/>
            <person name="Liao S.G."/>
            <person name="Mu D."/>
            <person name="Ma Y.Y."/>
            <person name="Niu Y.Y."/>
            <person name="Sun X.Q."/>
            <person name="Xia J.Q."/>
            <person name="Xiao J."/>
            <person name="Xiong Z.Q."/>
            <person name="Xu L."/>
            <person name="Yang L."/>
            <person name="Zhang Y."/>
            <person name="Zhao W."/>
            <person name="Zhao X.D."/>
            <person name="Zheng Y.T."/>
            <person name="Zhou J.M."/>
            <person name="Zhu Y.B."/>
            <person name="Zhang G.J."/>
            <person name="Wang J."/>
            <person name="Yao Y.G."/>
        </authorList>
    </citation>
    <scope>NUCLEOTIDE SEQUENCE [LARGE SCALE GENOMIC DNA]</scope>
</reference>
<reference evidence="3" key="1">
    <citation type="submission" date="2012-07" db="EMBL/GenBank/DDBJ databases">
        <title>Genome of the Chinese tree shrew, a rising model animal genetically related to primates.</title>
        <authorList>
            <person name="Zhang G."/>
            <person name="Fan Y."/>
            <person name="Yao Y."/>
            <person name="Huang Z."/>
        </authorList>
    </citation>
    <scope>NUCLEOTIDE SEQUENCE [LARGE SCALE GENOMIC DNA]</scope>
</reference>